<protein>
    <submittedName>
        <fullName evidence="2">Glycosyl transferase family 2</fullName>
    </submittedName>
</protein>
<keyword evidence="3" id="KW-1185">Reference proteome</keyword>
<evidence type="ECO:0000313" key="3">
    <source>
        <dbReference type="Proteomes" id="UP000186391"/>
    </source>
</evidence>
<dbReference type="Pfam" id="PF00535">
    <property type="entry name" value="Glycos_transf_2"/>
    <property type="match status" value="1"/>
</dbReference>
<dbReference type="InterPro" id="IPR001173">
    <property type="entry name" value="Glyco_trans_2-like"/>
</dbReference>
<feature type="domain" description="Glycosyltransferase 2-like" evidence="1">
    <location>
        <begin position="8"/>
        <end position="193"/>
    </location>
</feature>
<dbReference type="GO" id="GO:0016740">
    <property type="term" value="F:transferase activity"/>
    <property type="evidence" value="ECO:0007669"/>
    <property type="project" value="UniProtKB-KW"/>
</dbReference>
<name>A0A1U7GZR3_9CYAN</name>
<dbReference type="Proteomes" id="UP000186391">
    <property type="component" value="Unassembled WGS sequence"/>
</dbReference>
<organism evidence="2 3">
    <name type="scientific">Fischerella major NIES-592</name>
    <dbReference type="NCBI Taxonomy" id="210994"/>
    <lineage>
        <taxon>Bacteria</taxon>
        <taxon>Bacillati</taxon>
        <taxon>Cyanobacteriota</taxon>
        <taxon>Cyanophyceae</taxon>
        <taxon>Nostocales</taxon>
        <taxon>Hapalosiphonaceae</taxon>
        <taxon>Fischerella</taxon>
    </lineage>
</organism>
<reference evidence="2 3" key="1">
    <citation type="submission" date="2016-11" db="EMBL/GenBank/DDBJ databases">
        <title>Draft Genome Sequences of Nine Cyanobacterial Strains from Diverse Habitats.</title>
        <authorList>
            <person name="Zhu T."/>
            <person name="Hou S."/>
            <person name="Lu X."/>
            <person name="Hess W.R."/>
        </authorList>
    </citation>
    <scope>NUCLEOTIDE SEQUENCE [LARGE SCALE GENOMIC DNA]</scope>
    <source>
        <strain evidence="2 3">NIES-592</strain>
    </source>
</reference>
<dbReference type="Gene3D" id="3.90.550.10">
    <property type="entry name" value="Spore Coat Polysaccharide Biosynthesis Protein SpsA, Chain A"/>
    <property type="match status" value="1"/>
</dbReference>
<keyword evidence="2" id="KW-0808">Transferase</keyword>
<comment type="caution">
    <text evidence="2">The sequence shown here is derived from an EMBL/GenBank/DDBJ whole genome shotgun (WGS) entry which is preliminary data.</text>
</comment>
<evidence type="ECO:0000259" key="1">
    <source>
        <dbReference type="Pfam" id="PF00535"/>
    </source>
</evidence>
<proteinExistence type="predicted"/>
<dbReference type="RefSeq" id="WP_073555832.1">
    <property type="nucleotide sequence ID" value="NZ_MRCA01000005.1"/>
</dbReference>
<dbReference type="SUPFAM" id="SSF53448">
    <property type="entry name" value="Nucleotide-diphospho-sugar transferases"/>
    <property type="match status" value="1"/>
</dbReference>
<sequence>MNKPQVTIIVSQRERFSYTRESLESIYENTHVPFSLVYIDGNSPPKIAGYLEEQAREKEFDLIRTEYYLSPNQARNLGLHQVKTEYVVFIDNDVIVNPGWLDHLLLCAEQTKATVVCPLTCIGEPLGETIHLAGGEAHIVVETQENNQVKRRVHEKHYFVNRKVAEVRNQLHRQQCEFAEFHCMLVRTEIFEQIGLLDEGLLSTREHIDFCLTVTNAGGTVYCEPASIVTYVPGLKLQIPELVFFMLRWSDAWETASLEHFAQKWQLTTKDKYFKKRYKRMGHRRHQAFLKPLLHRLTFGTKPLWLEKWAISLEKKLNQYISDRYTLNHTSYTQSVAQSDKAEHELVSL</sequence>
<dbReference type="OrthoDB" id="8936324at2"/>
<dbReference type="PANTHER" id="PTHR43179:SF7">
    <property type="entry name" value="RHAMNOSYLTRANSFERASE WBBL"/>
    <property type="match status" value="1"/>
</dbReference>
<gene>
    <name evidence="2" type="ORF">NIES592_11845</name>
</gene>
<dbReference type="InterPro" id="IPR029044">
    <property type="entry name" value="Nucleotide-diphossugar_trans"/>
</dbReference>
<dbReference type="PANTHER" id="PTHR43179">
    <property type="entry name" value="RHAMNOSYLTRANSFERASE WBBL"/>
    <property type="match status" value="1"/>
</dbReference>
<accession>A0A1U7GZR3</accession>
<dbReference type="EMBL" id="MRCA01000005">
    <property type="protein sequence ID" value="OKH14005.1"/>
    <property type="molecule type" value="Genomic_DNA"/>
</dbReference>
<evidence type="ECO:0000313" key="2">
    <source>
        <dbReference type="EMBL" id="OKH14005.1"/>
    </source>
</evidence>
<dbReference type="AlphaFoldDB" id="A0A1U7GZR3"/>